<evidence type="ECO:0000313" key="2">
    <source>
        <dbReference type="Proteomes" id="UP000004386"/>
    </source>
</evidence>
<protein>
    <submittedName>
        <fullName evidence="1">Uncharacterized protein</fullName>
    </submittedName>
</protein>
<reference evidence="1 2" key="1">
    <citation type="submission" date="2009-05" db="EMBL/GenBank/DDBJ databases">
        <authorList>
            <person name="Setubal J.C."/>
            <person name="Boyle S."/>
            <person name="Crasta O.R."/>
            <person name="Gillespie J.J."/>
            <person name="Kenyon R.W."/>
            <person name="Lu J."/>
            <person name="Mane S."/>
            <person name="Nagrani S."/>
            <person name="Shallom J.M."/>
            <person name="Shallom S."/>
            <person name="Shukla M."/>
            <person name="Snyder E.E."/>
            <person name="Sobral B.W."/>
            <person name="Wattam A.R."/>
            <person name="Will R."/>
            <person name="Williams K."/>
            <person name="Yoo H."/>
            <person name="Munk C."/>
            <person name="Tapia R."/>
            <person name="Green L."/>
            <person name="Rogers Y."/>
            <person name="Detter J.C."/>
            <person name="Bruce D."/>
            <person name="Brettin T.S."/>
            <person name="Tsolis R."/>
        </authorList>
    </citation>
    <scope>NUCLEOTIDE SEQUENCE [LARGE SCALE GENOMIC DNA]</scope>
    <source>
        <strain evidence="1 2">LMG 3301</strain>
    </source>
</reference>
<name>C4WLE8_9HYPH</name>
<dbReference type="Proteomes" id="UP000004386">
    <property type="component" value="Unassembled WGS sequence"/>
</dbReference>
<comment type="caution">
    <text evidence="1">The sequence shown here is derived from an EMBL/GenBank/DDBJ whole genome shotgun (WGS) entry which is preliminary data.</text>
</comment>
<accession>C4WLE8</accession>
<evidence type="ECO:0000313" key="1">
    <source>
        <dbReference type="EMBL" id="EEQ93590.1"/>
    </source>
</evidence>
<proteinExistence type="predicted"/>
<dbReference type="EMBL" id="ACQA01000002">
    <property type="protein sequence ID" value="EEQ93590.1"/>
    <property type="molecule type" value="Genomic_DNA"/>
</dbReference>
<dbReference type="AlphaFoldDB" id="C4WLE8"/>
<organism evidence="1 2">
    <name type="scientific">Brucella intermedia LMG 3301</name>
    <dbReference type="NCBI Taxonomy" id="641118"/>
    <lineage>
        <taxon>Bacteria</taxon>
        <taxon>Pseudomonadati</taxon>
        <taxon>Pseudomonadota</taxon>
        <taxon>Alphaproteobacteria</taxon>
        <taxon>Hyphomicrobiales</taxon>
        <taxon>Brucellaceae</taxon>
        <taxon>Brucella/Ochrobactrum group</taxon>
        <taxon>Brucella</taxon>
    </lineage>
</organism>
<gene>
    <name evidence="1" type="ORF">OINT_2000753</name>
</gene>
<dbReference type="HOGENOM" id="CLU_196759_0_0_5"/>
<sequence length="85" mass="9421">MSQPLPNVLSRLSFLRVNTLGGGQAMWIMLTEVNGEKLAVNFNHVLCYNTYGTGTRIVTLSTDQTFFVKESIEEIEAKLGIDVKA</sequence>